<feature type="transmembrane region" description="Helical" evidence="1">
    <location>
        <begin position="103"/>
        <end position="120"/>
    </location>
</feature>
<dbReference type="Proteomes" id="UP000823963">
    <property type="component" value="Unassembled WGS sequence"/>
</dbReference>
<organism evidence="2 3">
    <name type="scientific">Candidatus Ligilactobacillus excrementigallinarum</name>
    <dbReference type="NCBI Taxonomy" id="2838641"/>
    <lineage>
        <taxon>Bacteria</taxon>
        <taxon>Bacillati</taxon>
        <taxon>Bacillota</taxon>
        <taxon>Bacilli</taxon>
        <taxon>Lactobacillales</taxon>
        <taxon>Lactobacillaceae</taxon>
        <taxon>Ligilactobacillus</taxon>
    </lineage>
</organism>
<reference evidence="2" key="1">
    <citation type="journal article" date="2021" name="PeerJ">
        <title>Extensive microbial diversity within the chicken gut microbiome revealed by metagenomics and culture.</title>
        <authorList>
            <person name="Gilroy R."/>
            <person name="Ravi A."/>
            <person name="Getino M."/>
            <person name="Pursley I."/>
            <person name="Horton D.L."/>
            <person name="Alikhan N.F."/>
            <person name="Baker D."/>
            <person name="Gharbi K."/>
            <person name="Hall N."/>
            <person name="Watson M."/>
            <person name="Adriaenssens E.M."/>
            <person name="Foster-Nyarko E."/>
            <person name="Jarju S."/>
            <person name="Secka A."/>
            <person name="Antonio M."/>
            <person name="Oren A."/>
            <person name="Chaudhuri R.R."/>
            <person name="La Ragione R."/>
            <person name="Hildebrand F."/>
            <person name="Pallen M.J."/>
        </authorList>
    </citation>
    <scope>NUCLEOTIDE SEQUENCE</scope>
    <source>
        <strain evidence="2">6627</strain>
    </source>
</reference>
<feature type="non-terminal residue" evidence="2">
    <location>
        <position position="1"/>
    </location>
</feature>
<gene>
    <name evidence="2" type="ORF">H9861_04040</name>
</gene>
<evidence type="ECO:0000256" key="1">
    <source>
        <dbReference type="SAM" id="Phobius"/>
    </source>
</evidence>
<keyword evidence="1" id="KW-0812">Transmembrane</keyword>
<comment type="caution">
    <text evidence="2">The sequence shown here is derived from an EMBL/GenBank/DDBJ whole genome shotgun (WGS) entry which is preliminary data.</text>
</comment>
<name>A0A9D1UWX7_9LACO</name>
<protein>
    <submittedName>
        <fullName evidence="2">Uncharacterized protein</fullName>
    </submittedName>
</protein>
<evidence type="ECO:0000313" key="3">
    <source>
        <dbReference type="Proteomes" id="UP000823963"/>
    </source>
</evidence>
<keyword evidence="1" id="KW-0472">Membrane</keyword>
<feature type="transmembrane region" description="Helical" evidence="1">
    <location>
        <begin position="140"/>
        <end position="162"/>
    </location>
</feature>
<dbReference type="EMBL" id="DXFP01000034">
    <property type="protein sequence ID" value="HIX01906.1"/>
    <property type="molecule type" value="Genomic_DNA"/>
</dbReference>
<evidence type="ECO:0000313" key="2">
    <source>
        <dbReference type="EMBL" id="HIX01906.1"/>
    </source>
</evidence>
<feature type="transmembrane region" description="Helical" evidence="1">
    <location>
        <begin position="47"/>
        <end position="68"/>
    </location>
</feature>
<keyword evidence="1" id="KW-1133">Transmembrane helix</keyword>
<proteinExistence type="predicted"/>
<feature type="transmembrane region" description="Helical" evidence="1">
    <location>
        <begin position="74"/>
        <end position="96"/>
    </location>
</feature>
<dbReference type="AlphaFoldDB" id="A0A9D1UWX7"/>
<feature type="transmembrane region" description="Helical" evidence="1">
    <location>
        <begin position="6"/>
        <end position="26"/>
    </location>
</feature>
<accession>A0A9D1UWX7</accession>
<reference evidence="2" key="2">
    <citation type="submission" date="2021-04" db="EMBL/GenBank/DDBJ databases">
        <authorList>
            <person name="Gilroy R."/>
        </authorList>
    </citation>
    <scope>NUCLEOTIDE SEQUENCE</scope>
    <source>
        <strain evidence="2">6627</strain>
    </source>
</reference>
<sequence>IFQLIRFILGAFILFSVIVFIFGTEYRDFKLTSQLGYSRKTLWKSKICELIILSILTLIFSSINFSSNKLINEIVMYLIILTGYSTILAFGNLISLVSWKTRIVLVSILILIIYGITSMISKFVNGRLFNELFGITTQYINIIPIIEMLIWILLMVILSYLFTMKQHFRKE</sequence>